<dbReference type="AlphaFoldDB" id="A0AAD5WE65"/>
<reference evidence="1" key="1">
    <citation type="submission" date="2021-06" db="EMBL/GenBank/DDBJ databases">
        <title>Parelaphostrongylus tenuis whole genome reference sequence.</title>
        <authorList>
            <person name="Garwood T.J."/>
            <person name="Larsen P.A."/>
            <person name="Fountain-Jones N.M."/>
            <person name="Garbe J.R."/>
            <person name="Macchietto M.G."/>
            <person name="Kania S.A."/>
            <person name="Gerhold R.W."/>
            <person name="Richards J.E."/>
            <person name="Wolf T.M."/>
        </authorList>
    </citation>
    <scope>NUCLEOTIDE SEQUENCE</scope>
    <source>
        <strain evidence="1">MNPRO001-30</strain>
        <tissue evidence="1">Meninges</tissue>
    </source>
</reference>
<sequence length="110" mass="12587">MTYEMQRDDINETHKKISSRLLHFLYSRSSRIDLCEDEKKLQRAACEVLQAGKSIHKAHQGFATCKATMIAVRHFSVVATGPRSLMRKPSTGTTRVFSVTTYIYRHLIAN</sequence>
<gene>
    <name evidence="1" type="ORF">KIN20_027766</name>
</gene>
<dbReference type="EMBL" id="JAHQIW010005726">
    <property type="protein sequence ID" value="KAJ1366951.1"/>
    <property type="molecule type" value="Genomic_DNA"/>
</dbReference>
<evidence type="ECO:0000313" key="2">
    <source>
        <dbReference type="Proteomes" id="UP001196413"/>
    </source>
</evidence>
<name>A0AAD5WE65_PARTN</name>
<keyword evidence="2" id="KW-1185">Reference proteome</keyword>
<organism evidence="1 2">
    <name type="scientific">Parelaphostrongylus tenuis</name>
    <name type="common">Meningeal worm</name>
    <dbReference type="NCBI Taxonomy" id="148309"/>
    <lineage>
        <taxon>Eukaryota</taxon>
        <taxon>Metazoa</taxon>
        <taxon>Ecdysozoa</taxon>
        <taxon>Nematoda</taxon>
        <taxon>Chromadorea</taxon>
        <taxon>Rhabditida</taxon>
        <taxon>Rhabditina</taxon>
        <taxon>Rhabditomorpha</taxon>
        <taxon>Strongyloidea</taxon>
        <taxon>Metastrongylidae</taxon>
        <taxon>Parelaphostrongylus</taxon>
    </lineage>
</organism>
<comment type="caution">
    <text evidence="1">The sequence shown here is derived from an EMBL/GenBank/DDBJ whole genome shotgun (WGS) entry which is preliminary data.</text>
</comment>
<evidence type="ECO:0000313" key="1">
    <source>
        <dbReference type="EMBL" id="KAJ1366951.1"/>
    </source>
</evidence>
<accession>A0AAD5WE65</accession>
<dbReference type="Proteomes" id="UP001196413">
    <property type="component" value="Unassembled WGS sequence"/>
</dbReference>
<proteinExistence type="predicted"/>
<protein>
    <submittedName>
        <fullName evidence="1">Uncharacterized protein</fullName>
    </submittedName>
</protein>